<feature type="region of interest" description="Disordered" evidence="1">
    <location>
        <begin position="61"/>
        <end position="82"/>
    </location>
</feature>
<sequence>MTGLLHDTLDERAGSMPSSSFDAQQVIDDGRRRVRRRRLVAGLATLSVAGVLGAGAVVGPGLPDAAPRPNDRTATGGPAFPDRRIGYAEGSTIHWGTQAFDVGTRVASYVQTDDGFVWTARTGDVFFFDGTRSVPAGRSETGRLRTDDTGSVVAWLDLAEDGTPEYVVYDTDLPGVTDRIEQPTILGPAQEGDARYWDNGAQVYAVDDGSIYWRGADADLVRYDLGTSTETVLLDGAGIGHPGDGPDVPIEILDVAGGRIAYRTDGSAGPSTWVGTSLDPARSVRMPTGTDGHLSPDGGRLVVEQDDAAALYDTSTGAALPFAPRGYAFAVGFGWEDDSSVTAVGIKDLSTDPYDVDFLRCGPEGGCTVAGSERVPADDGERIVTPTGDPAT</sequence>
<evidence type="ECO:0008006" key="5">
    <source>
        <dbReference type="Google" id="ProtNLM"/>
    </source>
</evidence>
<feature type="transmembrane region" description="Helical" evidence="2">
    <location>
        <begin position="39"/>
        <end position="62"/>
    </location>
</feature>
<evidence type="ECO:0000313" key="3">
    <source>
        <dbReference type="EMBL" id="QNN52940.1"/>
    </source>
</evidence>
<gene>
    <name evidence="3" type="ORF">H9L09_21435</name>
</gene>
<dbReference type="RefSeq" id="WP_187578782.1">
    <property type="nucleotide sequence ID" value="NZ_CP060713.1"/>
</dbReference>
<reference evidence="3 4" key="1">
    <citation type="submission" date="2020-08" db="EMBL/GenBank/DDBJ databases">
        <title>Genome sequence of Nocardioides mesophilus KACC 16243T.</title>
        <authorList>
            <person name="Hyun D.-W."/>
            <person name="Bae J.-W."/>
        </authorList>
    </citation>
    <scope>NUCLEOTIDE SEQUENCE [LARGE SCALE GENOMIC DNA]</scope>
    <source>
        <strain evidence="3 4">KACC 16243</strain>
    </source>
</reference>
<name>A0A7G9RBG5_9ACTN</name>
<keyword evidence="2" id="KW-0472">Membrane</keyword>
<keyword evidence="2" id="KW-1133">Transmembrane helix</keyword>
<keyword evidence="2" id="KW-0812">Transmembrane</keyword>
<dbReference type="EMBL" id="CP060713">
    <property type="protein sequence ID" value="QNN52940.1"/>
    <property type="molecule type" value="Genomic_DNA"/>
</dbReference>
<protein>
    <recommendedName>
        <fullName evidence="5">WD40 repeat domain-containing protein</fullName>
    </recommendedName>
</protein>
<dbReference type="KEGG" id="nmes:H9L09_21435"/>
<evidence type="ECO:0000256" key="1">
    <source>
        <dbReference type="SAM" id="MobiDB-lite"/>
    </source>
</evidence>
<dbReference type="AlphaFoldDB" id="A0A7G9RBG5"/>
<evidence type="ECO:0000256" key="2">
    <source>
        <dbReference type="SAM" id="Phobius"/>
    </source>
</evidence>
<dbReference type="Proteomes" id="UP000515947">
    <property type="component" value="Chromosome"/>
</dbReference>
<feature type="region of interest" description="Disordered" evidence="1">
    <location>
        <begin position="1"/>
        <end position="22"/>
    </location>
</feature>
<evidence type="ECO:0000313" key="4">
    <source>
        <dbReference type="Proteomes" id="UP000515947"/>
    </source>
</evidence>
<proteinExistence type="predicted"/>
<organism evidence="3 4">
    <name type="scientific">Nocardioides mesophilus</name>
    <dbReference type="NCBI Taxonomy" id="433659"/>
    <lineage>
        <taxon>Bacteria</taxon>
        <taxon>Bacillati</taxon>
        <taxon>Actinomycetota</taxon>
        <taxon>Actinomycetes</taxon>
        <taxon>Propionibacteriales</taxon>
        <taxon>Nocardioidaceae</taxon>
        <taxon>Nocardioides</taxon>
    </lineage>
</organism>
<keyword evidence="4" id="KW-1185">Reference proteome</keyword>
<accession>A0A7G9RBG5</accession>